<reference evidence="3 4" key="1">
    <citation type="submission" date="2018-02" db="EMBL/GenBank/DDBJ databases">
        <title>Genome sequence of Desulfovibrio carbinolicus DSM 3852.</title>
        <authorList>
            <person name="Wilbanks E."/>
            <person name="Skennerton C.T."/>
            <person name="Orphan V.J."/>
        </authorList>
    </citation>
    <scope>NUCLEOTIDE SEQUENCE [LARGE SCALE GENOMIC DNA]</scope>
    <source>
        <strain evidence="3 4">DSM 3852</strain>
    </source>
</reference>
<feature type="transmembrane region" description="Helical" evidence="2">
    <location>
        <begin position="119"/>
        <end position="152"/>
    </location>
</feature>
<keyword evidence="2" id="KW-1133">Transmembrane helix</keyword>
<dbReference type="AlphaFoldDB" id="A0A4P6HF82"/>
<evidence type="ECO:0000256" key="1">
    <source>
        <dbReference type="SAM" id="MobiDB-lite"/>
    </source>
</evidence>
<feature type="region of interest" description="Disordered" evidence="1">
    <location>
        <begin position="26"/>
        <end position="98"/>
    </location>
</feature>
<dbReference type="KEGG" id="dcb:C3Y92_00235"/>
<evidence type="ECO:0000313" key="4">
    <source>
        <dbReference type="Proteomes" id="UP000293296"/>
    </source>
</evidence>
<feature type="compositionally biased region" description="Low complexity" evidence="1">
    <location>
        <begin position="32"/>
        <end position="42"/>
    </location>
</feature>
<organism evidence="3 4">
    <name type="scientific">Solidesulfovibrio carbinolicus</name>
    <dbReference type="NCBI Taxonomy" id="296842"/>
    <lineage>
        <taxon>Bacteria</taxon>
        <taxon>Pseudomonadati</taxon>
        <taxon>Thermodesulfobacteriota</taxon>
        <taxon>Desulfovibrionia</taxon>
        <taxon>Desulfovibrionales</taxon>
        <taxon>Desulfovibrionaceae</taxon>
        <taxon>Solidesulfovibrio</taxon>
    </lineage>
</organism>
<feature type="compositionally biased region" description="Basic and acidic residues" evidence="1">
    <location>
        <begin position="72"/>
        <end position="98"/>
    </location>
</feature>
<protein>
    <submittedName>
        <fullName evidence="3">Zinc ribbon domain-containing protein</fullName>
    </submittedName>
</protein>
<evidence type="ECO:0000313" key="3">
    <source>
        <dbReference type="EMBL" id="QAZ65753.1"/>
    </source>
</evidence>
<dbReference type="OrthoDB" id="5457855at2"/>
<sequence length="156" mass="16533">MRCNKCGGDNPDDRRFCQVCGHKLQSGRAGTEDAAAPDPAAQEEARSAGRPATAGGEAHGDATARPPGPDAGEGRSRPRKPELAPDKARPDPRPDSRLLDFQGWKNPLLGLGPYFEACLYAGVLAVAVAVCLAVGVLWPLYPLLAVLALIAWLRRL</sequence>
<dbReference type="Proteomes" id="UP000293296">
    <property type="component" value="Chromosome"/>
</dbReference>
<keyword evidence="2" id="KW-0812">Transmembrane</keyword>
<keyword evidence="4" id="KW-1185">Reference proteome</keyword>
<accession>A0A4P6HF82</accession>
<dbReference type="EMBL" id="CP026538">
    <property type="protein sequence ID" value="QAZ65753.1"/>
    <property type="molecule type" value="Genomic_DNA"/>
</dbReference>
<keyword evidence="2" id="KW-0472">Membrane</keyword>
<dbReference type="RefSeq" id="WP_129348392.1">
    <property type="nucleotide sequence ID" value="NZ_CP026538.1"/>
</dbReference>
<name>A0A4P6HF82_9BACT</name>
<proteinExistence type="predicted"/>
<gene>
    <name evidence="3" type="ORF">C3Y92_00235</name>
</gene>
<evidence type="ECO:0000256" key="2">
    <source>
        <dbReference type="SAM" id="Phobius"/>
    </source>
</evidence>